<evidence type="ECO:0000256" key="1">
    <source>
        <dbReference type="SAM" id="MobiDB-lite"/>
    </source>
</evidence>
<feature type="compositionally biased region" description="Basic and acidic residues" evidence="1">
    <location>
        <begin position="9"/>
        <end position="18"/>
    </location>
</feature>
<feature type="compositionally biased region" description="Polar residues" evidence="1">
    <location>
        <begin position="21"/>
        <end position="34"/>
    </location>
</feature>
<organism evidence="2">
    <name type="scientific">uncultured Microcoleus sp</name>
    <dbReference type="NCBI Taxonomy" id="259945"/>
    <lineage>
        <taxon>Bacteria</taxon>
        <taxon>Bacillati</taxon>
        <taxon>Cyanobacteriota</taxon>
        <taxon>Cyanophyceae</taxon>
        <taxon>Oscillatoriophycideae</taxon>
        <taxon>Oscillatoriales</taxon>
        <taxon>Microcoleaceae</taxon>
        <taxon>Microcoleus</taxon>
        <taxon>environmental samples</taxon>
    </lineage>
</organism>
<gene>
    <name evidence="2" type="ORF">AVDCRST_MAG84-5524</name>
</gene>
<dbReference type="EMBL" id="CADCTZ010001299">
    <property type="protein sequence ID" value="CAA9389719.1"/>
    <property type="molecule type" value="Genomic_DNA"/>
</dbReference>
<proteinExistence type="predicted"/>
<reference evidence="2" key="1">
    <citation type="submission" date="2020-02" db="EMBL/GenBank/DDBJ databases">
        <authorList>
            <person name="Meier V. D."/>
        </authorList>
    </citation>
    <scope>NUCLEOTIDE SEQUENCE</scope>
    <source>
        <strain evidence="2">AVDCRST_MAG84</strain>
    </source>
</reference>
<sequence>MTSNNPQDNRQDDAKYEPQDNPGTQTSIPTTEEGNTPVDERYRMTGQESGSDLRPGSEPEAPGGAGNVVGSPNQGTDSR</sequence>
<feature type="compositionally biased region" description="Polar residues" evidence="1">
    <location>
        <begin position="70"/>
        <end position="79"/>
    </location>
</feature>
<dbReference type="AlphaFoldDB" id="A0A6J4NMY6"/>
<protein>
    <submittedName>
        <fullName evidence="2">Uncharacterized protein</fullName>
    </submittedName>
</protein>
<feature type="region of interest" description="Disordered" evidence="1">
    <location>
        <begin position="1"/>
        <end position="79"/>
    </location>
</feature>
<name>A0A6J4NMY6_9CYAN</name>
<evidence type="ECO:0000313" key="2">
    <source>
        <dbReference type="EMBL" id="CAA9389719.1"/>
    </source>
</evidence>
<accession>A0A6J4NMY6</accession>